<comment type="caution">
    <text evidence="1">The sequence shown here is derived from an EMBL/GenBank/DDBJ whole genome shotgun (WGS) entry which is preliminary data.</text>
</comment>
<proteinExistence type="predicted"/>
<sequence length="65" mass="7681">MNRFNSCKQLLLRSAQLANVQHEIAEQRYCENMFLGLQRGLESVNLRLRHKRTDRKVLKNLGNRA</sequence>
<gene>
    <name evidence="1" type="ORF">KR51_00031580</name>
</gene>
<dbReference type="InParanoid" id="U5DHY3"/>
<evidence type="ECO:0000313" key="1">
    <source>
        <dbReference type="EMBL" id="ERN40219.1"/>
    </source>
</evidence>
<name>U5DHY3_9CHRO</name>
<evidence type="ECO:0000313" key="2">
    <source>
        <dbReference type="Proteomes" id="UP000016960"/>
    </source>
</evidence>
<dbReference type="AlphaFoldDB" id="U5DHY3"/>
<dbReference type="EMBL" id="ASSJ01000079">
    <property type="protein sequence ID" value="ERN40219.1"/>
    <property type="molecule type" value="Genomic_DNA"/>
</dbReference>
<organism evidence="1 2">
    <name type="scientific">Rubidibacter lacunae KORDI 51-2</name>
    <dbReference type="NCBI Taxonomy" id="582515"/>
    <lineage>
        <taxon>Bacteria</taxon>
        <taxon>Bacillati</taxon>
        <taxon>Cyanobacteriota</taxon>
        <taxon>Cyanophyceae</taxon>
        <taxon>Oscillatoriophycideae</taxon>
        <taxon>Chroococcales</taxon>
        <taxon>Aphanothecaceae</taxon>
        <taxon>Rubidibacter</taxon>
    </lineage>
</organism>
<protein>
    <submittedName>
        <fullName evidence="1">Uncharacterized protein</fullName>
    </submittedName>
</protein>
<reference evidence="1 2" key="1">
    <citation type="submission" date="2013-05" db="EMBL/GenBank/DDBJ databases">
        <title>Draft genome sequence of Rubidibacter lacunae KORDI 51-2.</title>
        <authorList>
            <person name="Choi D.H."/>
            <person name="Noh J.H."/>
            <person name="Kwon K.-K."/>
            <person name="Lee J.-H."/>
            <person name="Ryu J.-Y."/>
        </authorList>
    </citation>
    <scope>NUCLEOTIDE SEQUENCE [LARGE SCALE GENOMIC DNA]</scope>
    <source>
        <strain evidence="1 2">KORDI 51-2</strain>
    </source>
</reference>
<dbReference type="Proteomes" id="UP000016960">
    <property type="component" value="Unassembled WGS sequence"/>
</dbReference>
<accession>U5DHY3</accession>
<keyword evidence="2" id="KW-1185">Reference proteome</keyword>